<dbReference type="SMART" id="SM00382">
    <property type="entry name" value="AAA"/>
    <property type="match status" value="1"/>
</dbReference>
<dbReference type="STRING" id="1305675.BFG57_12720"/>
<keyword evidence="4" id="KW-0238">DNA-binding</keyword>
<evidence type="ECO:0000259" key="6">
    <source>
        <dbReference type="PROSITE" id="PS50045"/>
    </source>
</evidence>
<dbReference type="CDD" id="cd00009">
    <property type="entry name" value="AAA"/>
    <property type="match status" value="1"/>
</dbReference>
<dbReference type="PROSITE" id="PS00676">
    <property type="entry name" value="SIGMA54_INTERACT_2"/>
    <property type="match status" value="1"/>
</dbReference>
<dbReference type="AlphaFoldDB" id="A0A1E5LGS1"/>
<dbReference type="GO" id="GO:0006355">
    <property type="term" value="P:regulation of DNA-templated transcription"/>
    <property type="evidence" value="ECO:0007669"/>
    <property type="project" value="InterPro"/>
</dbReference>
<dbReference type="GO" id="GO:0005524">
    <property type="term" value="F:ATP binding"/>
    <property type="evidence" value="ECO:0007669"/>
    <property type="project" value="UniProtKB-KW"/>
</dbReference>
<dbReference type="InterPro" id="IPR027417">
    <property type="entry name" value="P-loop_NTPase"/>
</dbReference>
<dbReference type="PROSITE" id="PS00675">
    <property type="entry name" value="SIGMA54_INTERACT_1"/>
    <property type="match status" value="1"/>
</dbReference>
<feature type="domain" description="Sigma-54 factor interaction" evidence="6">
    <location>
        <begin position="274"/>
        <end position="498"/>
    </location>
</feature>
<dbReference type="SUPFAM" id="SSF46689">
    <property type="entry name" value="Homeodomain-like"/>
    <property type="match status" value="1"/>
</dbReference>
<dbReference type="InterPro" id="IPR009057">
    <property type="entry name" value="Homeodomain-like_sf"/>
</dbReference>
<reference evidence="7 8" key="1">
    <citation type="submission" date="2016-08" db="EMBL/GenBank/DDBJ databases">
        <title>Genome of Bacillus solimangrovi GH2-4.</title>
        <authorList>
            <person name="Lim S."/>
            <person name="Kim B.-C."/>
        </authorList>
    </citation>
    <scope>NUCLEOTIDE SEQUENCE [LARGE SCALE GENOMIC DNA]</scope>
    <source>
        <strain evidence="7 8">GH2-4</strain>
    </source>
</reference>
<dbReference type="InterPro" id="IPR002197">
    <property type="entry name" value="HTH_Fis"/>
</dbReference>
<evidence type="ECO:0000256" key="3">
    <source>
        <dbReference type="ARBA" id="ARBA00023015"/>
    </source>
</evidence>
<dbReference type="Gene3D" id="3.30.450.40">
    <property type="match status" value="1"/>
</dbReference>
<dbReference type="Pfam" id="PF02954">
    <property type="entry name" value="HTH_8"/>
    <property type="match status" value="1"/>
</dbReference>
<name>A0A1E5LGS1_9BACI</name>
<dbReference type="EMBL" id="MJEH01000014">
    <property type="protein sequence ID" value="OEH93281.1"/>
    <property type="molecule type" value="Genomic_DNA"/>
</dbReference>
<dbReference type="InterPro" id="IPR029016">
    <property type="entry name" value="GAF-like_dom_sf"/>
</dbReference>
<dbReference type="InterPro" id="IPR002078">
    <property type="entry name" value="Sigma_54_int"/>
</dbReference>
<dbReference type="Pfam" id="PF01590">
    <property type="entry name" value="GAF"/>
    <property type="match status" value="1"/>
</dbReference>
<sequence length="572" mass="64729">MKRSWNRCYDVGLNRENAADDQIISTKNIKELQKENRLLLSVTKEVLEKMLPLMNVTEHIVLLVDSNGYVIYRIGNVKVATKAQAVQLQVGANWKEEHKGTNAIGIALEDQQTNIIIGKDHFFKENQFLSCTASPIYSGEGKLLGVIDISSANEHFSIHAHMLSISIATAIQNKILFEQSKEDHLLSLKELDYTFNLHNKPILSIDKERTIVRANDAARRLLGDDCIGTPFQIIRGFEVETIIDRTPKQFRSVAVFEGHHEKKKANDNYCFKNIIGSCQTIVDVKKVAQKAARYDYNVLITGESGTGKEIFAQSIHYASERKNEPFLAVNCSAIPDSLIESELFGYEAGAFTGADRSGKKGKFVAAHKGTIFLDEIGDMSLRGQAALLRVLQERVVTPVGAVEPKRINTRVIAATHRDLLKEVKKGNFREDLYYRLKEISLSLPSLRDRADISELVEHFLQTEHPSMKLTDDAWRKIKSYHWPGNIRELRSSIVQAIFLADYDVIEARHIQIRTNVQENMRELKTLKELEKEAIESALQESGGNITVTAKILGIGRNTLYRKMKEFQIQTCY</sequence>
<dbReference type="PROSITE" id="PS50045">
    <property type="entry name" value="SIGMA54_INTERACT_4"/>
    <property type="match status" value="1"/>
</dbReference>
<organism evidence="7 8">
    <name type="scientific">Bacillus solimangrovi</name>
    <dbReference type="NCBI Taxonomy" id="1305675"/>
    <lineage>
        <taxon>Bacteria</taxon>
        <taxon>Bacillati</taxon>
        <taxon>Bacillota</taxon>
        <taxon>Bacilli</taxon>
        <taxon>Bacillales</taxon>
        <taxon>Bacillaceae</taxon>
        <taxon>Bacillus</taxon>
    </lineage>
</organism>
<comment type="caution">
    <text evidence="7">The sequence shown here is derived from an EMBL/GenBank/DDBJ whole genome shotgun (WGS) entry which is preliminary data.</text>
</comment>
<dbReference type="SUPFAM" id="SSF52540">
    <property type="entry name" value="P-loop containing nucleoside triphosphate hydrolases"/>
    <property type="match status" value="1"/>
</dbReference>
<dbReference type="Pfam" id="PF00158">
    <property type="entry name" value="Sigma54_activat"/>
    <property type="match status" value="1"/>
</dbReference>
<dbReference type="InterPro" id="IPR025943">
    <property type="entry name" value="Sigma_54_int_dom_ATP-bd_2"/>
</dbReference>
<evidence type="ECO:0000313" key="8">
    <source>
        <dbReference type="Proteomes" id="UP000095209"/>
    </source>
</evidence>
<evidence type="ECO:0000313" key="7">
    <source>
        <dbReference type="EMBL" id="OEH93281.1"/>
    </source>
</evidence>
<evidence type="ECO:0000256" key="5">
    <source>
        <dbReference type="ARBA" id="ARBA00023163"/>
    </source>
</evidence>
<dbReference type="Gene3D" id="3.40.50.300">
    <property type="entry name" value="P-loop containing nucleotide triphosphate hydrolases"/>
    <property type="match status" value="1"/>
</dbReference>
<evidence type="ECO:0000256" key="1">
    <source>
        <dbReference type="ARBA" id="ARBA00022741"/>
    </source>
</evidence>
<keyword evidence="5" id="KW-0804">Transcription</keyword>
<dbReference type="Proteomes" id="UP000095209">
    <property type="component" value="Unassembled WGS sequence"/>
</dbReference>
<keyword evidence="3" id="KW-0805">Transcription regulation</keyword>
<dbReference type="Gene3D" id="1.10.8.60">
    <property type="match status" value="1"/>
</dbReference>
<keyword evidence="2" id="KW-0067">ATP-binding</keyword>
<dbReference type="InterPro" id="IPR058031">
    <property type="entry name" value="AAA_lid_NorR"/>
</dbReference>
<dbReference type="PANTHER" id="PTHR32071">
    <property type="entry name" value="TRANSCRIPTIONAL REGULATORY PROTEIN"/>
    <property type="match status" value="1"/>
</dbReference>
<gene>
    <name evidence="7" type="ORF">BFG57_12720</name>
</gene>
<keyword evidence="1" id="KW-0547">Nucleotide-binding</keyword>
<proteinExistence type="predicted"/>
<dbReference type="InterPro" id="IPR003018">
    <property type="entry name" value="GAF"/>
</dbReference>
<evidence type="ECO:0000256" key="2">
    <source>
        <dbReference type="ARBA" id="ARBA00022840"/>
    </source>
</evidence>
<dbReference type="InterPro" id="IPR025662">
    <property type="entry name" value="Sigma_54_int_dom_ATP-bd_1"/>
</dbReference>
<accession>A0A1E5LGS1</accession>
<dbReference type="InterPro" id="IPR003593">
    <property type="entry name" value="AAA+_ATPase"/>
</dbReference>
<dbReference type="GO" id="GO:0043565">
    <property type="term" value="F:sequence-specific DNA binding"/>
    <property type="evidence" value="ECO:0007669"/>
    <property type="project" value="InterPro"/>
</dbReference>
<dbReference type="Pfam" id="PF25601">
    <property type="entry name" value="AAA_lid_14"/>
    <property type="match status" value="1"/>
</dbReference>
<evidence type="ECO:0000256" key="4">
    <source>
        <dbReference type="ARBA" id="ARBA00023125"/>
    </source>
</evidence>
<dbReference type="Gene3D" id="1.10.10.60">
    <property type="entry name" value="Homeodomain-like"/>
    <property type="match status" value="1"/>
</dbReference>
<dbReference type="FunFam" id="3.40.50.300:FF:000006">
    <property type="entry name" value="DNA-binding transcriptional regulator NtrC"/>
    <property type="match status" value="1"/>
</dbReference>
<dbReference type="PANTHER" id="PTHR32071:SF57">
    <property type="entry name" value="C4-DICARBOXYLATE TRANSPORT TRANSCRIPTIONAL REGULATORY PROTEIN DCTD"/>
    <property type="match status" value="1"/>
</dbReference>
<protein>
    <recommendedName>
        <fullName evidence="6">Sigma-54 factor interaction domain-containing protein</fullName>
    </recommendedName>
</protein>
<dbReference type="PRINTS" id="PR01590">
    <property type="entry name" value="HTHFIS"/>
</dbReference>
<keyword evidence="8" id="KW-1185">Reference proteome</keyword>